<sequence>MAEERRRFFRIDDTVGVAYRLLSEAELAELDTAEEPPRDVFALLAKFDTQLERGIGQLRVKQPLLGEVLDALNGKLDAVINQLEIDDHLVRRLAQKIQEVNISACGMGFLCDTDVAPEQALDLELALKPGNLNIHTRARVVAREPRDGGGYYLRVDFIGMSEADQEVLIQHIVKRQGSIIRTARDG</sequence>
<feature type="domain" description="PilZ" evidence="1">
    <location>
        <begin position="100"/>
        <end position="172"/>
    </location>
</feature>
<organism evidence="2 3">
    <name type="scientific">Exilibacterium tricleocarpae</name>
    <dbReference type="NCBI Taxonomy" id="2591008"/>
    <lineage>
        <taxon>Bacteria</taxon>
        <taxon>Pseudomonadati</taxon>
        <taxon>Pseudomonadota</taxon>
        <taxon>Gammaproteobacteria</taxon>
        <taxon>Cellvibrionales</taxon>
        <taxon>Cellvibrionaceae</taxon>
        <taxon>Exilibacterium</taxon>
    </lineage>
</organism>
<protein>
    <submittedName>
        <fullName evidence="2">PilZ domain-containing protein</fullName>
    </submittedName>
</protein>
<reference evidence="2 3" key="1">
    <citation type="submission" date="2019-06" db="EMBL/GenBank/DDBJ databases">
        <title>Whole genome sequence for Cellvibrionaceae sp. R142.</title>
        <authorList>
            <person name="Wang G."/>
        </authorList>
    </citation>
    <scope>NUCLEOTIDE SEQUENCE [LARGE SCALE GENOMIC DNA]</scope>
    <source>
        <strain evidence="2 3">R142</strain>
    </source>
</reference>
<dbReference type="AlphaFoldDB" id="A0A545SSY9"/>
<dbReference type="Proteomes" id="UP000319732">
    <property type="component" value="Unassembled WGS sequence"/>
</dbReference>
<dbReference type="InterPro" id="IPR009875">
    <property type="entry name" value="PilZ_domain"/>
</dbReference>
<name>A0A545SSY9_9GAMM</name>
<dbReference type="EMBL" id="VHSG01000031">
    <property type="protein sequence ID" value="TQV68055.1"/>
    <property type="molecule type" value="Genomic_DNA"/>
</dbReference>
<keyword evidence="3" id="KW-1185">Reference proteome</keyword>
<dbReference type="OrthoDB" id="9780702at2"/>
<dbReference type="Pfam" id="PF07238">
    <property type="entry name" value="PilZ"/>
    <property type="match status" value="1"/>
</dbReference>
<evidence type="ECO:0000313" key="3">
    <source>
        <dbReference type="Proteomes" id="UP000319732"/>
    </source>
</evidence>
<comment type="caution">
    <text evidence="2">The sequence shown here is derived from an EMBL/GenBank/DDBJ whole genome shotgun (WGS) entry which is preliminary data.</text>
</comment>
<dbReference type="RefSeq" id="WP_142929558.1">
    <property type="nucleotide sequence ID" value="NZ_ML660108.1"/>
</dbReference>
<dbReference type="Gene3D" id="2.40.10.220">
    <property type="entry name" value="predicted glycosyltransferase like domains"/>
    <property type="match status" value="1"/>
</dbReference>
<proteinExistence type="predicted"/>
<evidence type="ECO:0000313" key="2">
    <source>
        <dbReference type="EMBL" id="TQV68055.1"/>
    </source>
</evidence>
<dbReference type="GO" id="GO:0035438">
    <property type="term" value="F:cyclic-di-GMP binding"/>
    <property type="evidence" value="ECO:0007669"/>
    <property type="project" value="InterPro"/>
</dbReference>
<accession>A0A545SSY9</accession>
<gene>
    <name evidence="2" type="ORF">FKG94_24325</name>
</gene>
<evidence type="ECO:0000259" key="1">
    <source>
        <dbReference type="Pfam" id="PF07238"/>
    </source>
</evidence>